<dbReference type="Pfam" id="PF12937">
    <property type="entry name" value="F-box-like"/>
    <property type="match status" value="1"/>
</dbReference>
<proteinExistence type="predicted"/>
<dbReference type="PROSITE" id="PS50181">
    <property type="entry name" value="FBOX"/>
    <property type="match status" value="1"/>
</dbReference>
<accession>A0A8H5FXP3</accession>
<dbReference type="SUPFAM" id="SSF81383">
    <property type="entry name" value="F-box domain"/>
    <property type="match status" value="1"/>
</dbReference>
<dbReference type="InterPro" id="IPR001810">
    <property type="entry name" value="F-box_dom"/>
</dbReference>
<dbReference type="InterPro" id="IPR036047">
    <property type="entry name" value="F-box-like_dom_sf"/>
</dbReference>
<protein>
    <recommendedName>
        <fullName evidence="1">F-box domain-containing protein</fullName>
    </recommendedName>
</protein>
<evidence type="ECO:0000313" key="2">
    <source>
        <dbReference type="EMBL" id="KAF5352543.1"/>
    </source>
</evidence>
<evidence type="ECO:0000313" key="3">
    <source>
        <dbReference type="Proteomes" id="UP000559027"/>
    </source>
</evidence>
<name>A0A8H5FXP3_9AGAR</name>
<dbReference type="OrthoDB" id="3145038at2759"/>
<gene>
    <name evidence="2" type="ORF">D9756_006232</name>
</gene>
<organism evidence="2 3">
    <name type="scientific">Leucocoprinus leucothites</name>
    <dbReference type="NCBI Taxonomy" id="201217"/>
    <lineage>
        <taxon>Eukaryota</taxon>
        <taxon>Fungi</taxon>
        <taxon>Dikarya</taxon>
        <taxon>Basidiomycota</taxon>
        <taxon>Agaricomycotina</taxon>
        <taxon>Agaricomycetes</taxon>
        <taxon>Agaricomycetidae</taxon>
        <taxon>Agaricales</taxon>
        <taxon>Agaricineae</taxon>
        <taxon>Agaricaceae</taxon>
        <taxon>Leucocoprinus</taxon>
    </lineage>
</organism>
<feature type="domain" description="F-box" evidence="1">
    <location>
        <begin position="23"/>
        <end position="69"/>
    </location>
</feature>
<dbReference type="EMBL" id="JAACJO010000011">
    <property type="protein sequence ID" value="KAF5352543.1"/>
    <property type="molecule type" value="Genomic_DNA"/>
</dbReference>
<comment type="caution">
    <text evidence="2">The sequence shown here is derived from an EMBL/GenBank/DDBJ whole genome shotgun (WGS) entry which is preliminary data.</text>
</comment>
<dbReference type="Proteomes" id="UP000559027">
    <property type="component" value="Unassembled WGS sequence"/>
</dbReference>
<reference evidence="2 3" key="1">
    <citation type="journal article" date="2020" name="ISME J.">
        <title>Uncovering the hidden diversity of litter-decomposition mechanisms in mushroom-forming fungi.</title>
        <authorList>
            <person name="Floudas D."/>
            <person name="Bentzer J."/>
            <person name="Ahren D."/>
            <person name="Johansson T."/>
            <person name="Persson P."/>
            <person name="Tunlid A."/>
        </authorList>
    </citation>
    <scope>NUCLEOTIDE SEQUENCE [LARGE SCALE GENOMIC DNA]</scope>
    <source>
        <strain evidence="2 3">CBS 146.42</strain>
    </source>
</reference>
<dbReference type="AlphaFoldDB" id="A0A8H5FXP3"/>
<dbReference type="Gene3D" id="1.20.1280.50">
    <property type="match status" value="1"/>
</dbReference>
<keyword evidence="3" id="KW-1185">Reference proteome</keyword>
<sequence>MLWLVSLLFAYLKNRYLRYVLRPPRLLDLPREILFDICLRLDYRALTNIHQTCKTFHGVTSSPYFWTTLCTMLESRPGFQQSLFEPDPKKSIDGLERYTRNLLRIHDGWLASSSPQFRTRQVNSKFSWYSYEVLPGGRWLFGVHTDGRACILDLNAERATHHILLKTSHPQDSILPVIKFFIKEDSRSSFRVALYKKECWDDESTRICIYQIEQQIGPKIRFRATTLAVIWDCPRGHIRSCVELSERYIVQCCSLLNTGRDRKPVMLQLRRYSKDSTVSERYIEKQLVDIGWAKAFFLPNDRIGVVTRASVEIYSIHETSSSRMPDLVLLHRIPAECNPTFSSRPFTGSCRTHLVGIRQDVVKHFSISHDITIPPTVETMGPLKFKPNYTTSHTKFGPLASVYFQDENEIDIATYDLSSSQSSNFRSFRLNLSDRCIGSQVITLAGLDDHNGRIVLKIGGKFSFFVMDII</sequence>
<evidence type="ECO:0000259" key="1">
    <source>
        <dbReference type="PROSITE" id="PS50181"/>
    </source>
</evidence>